<evidence type="ECO:0000256" key="1">
    <source>
        <dbReference type="ARBA" id="ARBA00001633"/>
    </source>
</evidence>
<evidence type="ECO:0000256" key="5">
    <source>
        <dbReference type="ARBA" id="ARBA00022822"/>
    </source>
</evidence>
<dbReference type="PANTHER" id="PTHR22854">
    <property type="entry name" value="TRYPTOPHAN BIOSYNTHESIS PROTEIN"/>
    <property type="match status" value="1"/>
</dbReference>
<dbReference type="InterPro" id="IPR001468">
    <property type="entry name" value="Indole-3-GlycerolPSynthase_CS"/>
</dbReference>
<dbReference type="Pfam" id="PF00218">
    <property type="entry name" value="IGPS"/>
    <property type="match status" value="1"/>
</dbReference>
<evidence type="ECO:0000256" key="6">
    <source>
        <dbReference type="ARBA" id="ARBA00023141"/>
    </source>
</evidence>
<accession>A0A2W5FGS7</accession>
<organism evidence="10 11">
    <name type="scientific">Micavibrio aeruginosavorus</name>
    <dbReference type="NCBI Taxonomy" id="349221"/>
    <lineage>
        <taxon>Bacteria</taxon>
        <taxon>Pseudomonadati</taxon>
        <taxon>Bdellovibrionota</taxon>
        <taxon>Bdellovibrionia</taxon>
        <taxon>Bdellovibrionales</taxon>
        <taxon>Pseudobdellovibrionaceae</taxon>
        <taxon>Micavibrio</taxon>
    </lineage>
</organism>
<comment type="pathway">
    <text evidence="2 8">Amino-acid biosynthesis; L-tryptophan biosynthesis; L-tryptophan from chorismate: step 4/5.</text>
</comment>
<keyword evidence="5 8" id="KW-0822">Tryptophan biosynthesis</keyword>
<feature type="domain" description="Indole-3-glycerol phosphate synthase" evidence="9">
    <location>
        <begin position="4"/>
        <end position="259"/>
    </location>
</feature>
<dbReference type="PANTHER" id="PTHR22854:SF2">
    <property type="entry name" value="INDOLE-3-GLYCEROL-PHOSPHATE SYNTHASE"/>
    <property type="match status" value="1"/>
</dbReference>
<comment type="catalytic activity">
    <reaction evidence="1 8">
        <text>1-(2-carboxyphenylamino)-1-deoxy-D-ribulose 5-phosphate + H(+) = (1S,2R)-1-C-(indol-3-yl)glycerol 3-phosphate + CO2 + H2O</text>
        <dbReference type="Rhea" id="RHEA:23476"/>
        <dbReference type="ChEBI" id="CHEBI:15377"/>
        <dbReference type="ChEBI" id="CHEBI:15378"/>
        <dbReference type="ChEBI" id="CHEBI:16526"/>
        <dbReference type="ChEBI" id="CHEBI:58613"/>
        <dbReference type="ChEBI" id="CHEBI:58866"/>
        <dbReference type="EC" id="4.1.1.48"/>
    </reaction>
</comment>
<keyword evidence="4 8" id="KW-0210">Decarboxylase</keyword>
<dbReference type="GO" id="GO:0000162">
    <property type="term" value="P:L-tryptophan biosynthetic process"/>
    <property type="evidence" value="ECO:0007669"/>
    <property type="project" value="UniProtKB-UniRule"/>
</dbReference>
<comment type="caution">
    <text evidence="10">The sequence shown here is derived from an EMBL/GenBank/DDBJ whole genome shotgun (WGS) entry which is preliminary data.</text>
</comment>
<comment type="similarity">
    <text evidence="8">Belongs to the TrpC family.</text>
</comment>
<dbReference type="Gene3D" id="3.20.20.70">
    <property type="entry name" value="Aldolase class I"/>
    <property type="match status" value="1"/>
</dbReference>
<dbReference type="FunFam" id="3.20.20.70:FF:000024">
    <property type="entry name" value="Indole-3-glycerol phosphate synthase"/>
    <property type="match status" value="1"/>
</dbReference>
<reference evidence="10 11" key="1">
    <citation type="submission" date="2017-08" db="EMBL/GenBank/DDBJ databases">
        <title>Infants hospitalized years apart are colonized by the same room-sourced microbial strains.</title>
        <authorList>
            <person name="Brooks B."/>
            <person name="Olm M.R."/>
            <person name="Firek B.A."/>
            <person name="Baker R."/>
            <person name="Thomas B.C."/>
            <person name="Morowitz M.J."/>
            <person name="Banfield J.F."/>
        </authorList>
    </citation>
    <scope>NUCLEOTIDE SEQUENCE [LARGE SCALE GENOMIC DNA]</scope>
    <source>
        <strain evidence="10">S2_006_000_R2_64</strain>
    </source>
</reference>
<evidence type="ECO:0000256" key="4">
    <source>
        <dbReference type="ARBA" id="ARBA00022793"/>
    </source>
</evidence>
<dbReference type="CDD" id="cd00331">
    <property type="entry name" value="IGPS"/>
    <property type="match status" value="1"/>
</dbReference>
<evidence type="ECO:0000256" key="2">
    <source>
        <dbReference type="ARBA" id="ARBA00004696"/>
    </source>
</evidence>
<evidence type="ECO:0000313" key="10">
    <source>
        <dbReference type="EMBL" id="PZP55121.1"/>
    </source>
</evidence>
<name>A0A2W5FGS7_9BACT</name>
<dbReference type="NCBIfam" id="NF001377">
    <property type="entry name" value="PRK00278.2-4"/>
    <property type="match status" value="1"/>
</dbReference>
<dbReference type="EMBL" id="QFOT01000087">
    <property type="protein sequence ID" value="PZP55121.1"/>
    <property type="molecule type" value="Genomic_DNA"/>
</dbReference>
<evidence type="ECO:0000256" key="8">
    <source>
        <dbReference type="HAMAP-Rule" id="MF_00134"/>
    </source>
</evidence>
<dbReference type="NCBIfam" id="NF001373">
    <property type="entry name" value="PRK00278.1-6"/>
    <property type="match status" value="1"/>
</dbReference>
<dbReference type="EC" id="4.1.1.48" evidence="8"/>
<dbReference type="AlphaFoldDB" id="A0A2W5FGS7"/>
<dbReference type="InterPro" id="IPR013798">
    <property type="entry name" value="Indole-3-glycerol_P_synth_dom"/>
</dbReference>
<dbReference type="UniPathway" id="UPA00035">
    <property type="reaction ID" value="UER00043"/>
</dbReference>
<dbReference type="Proteomes" id="UP000249739">
    <property type="component" value="Unassembled WGS sequence"/>
</dbReference>
<keyword evidence="7 8" id="KW-0456">Lyase</keyword>
<dbReference type="PROSITE" id="PS00614">
    <property type="entry name" value="IGPS"/>
    <property type="match status" value="1"/>
</dbReference>
<evidence type="ECO:0000256" key="3">
    <source>
        <dbReference type="ARBA" id="ARBA00022605"/>
    </source>
</evidence>
<keyword evidence="3 8" id="KW-0028">Amino-acid biosynthesis</keyword>
<dbReference type="InterPro" id="IPR011060">
    <property type="entry name" value="RibuloseP-bd_barrel"/>
</dbReference>
<dbReference type="InterPro" id="IPR045186">
    <property type="entry name" value="Indole-3-glycerol_P_synth"/>
</dbReference>
<evidence type="ECO:0000256" key="7">
    <source>
        <dbReference type="ARBA" id="ARBA00023239"/>
    </source>
</evidence>
<keyword evidence="6 8" id="KW-0057">Aromatic amino acid biosynthesis</keyword>
<dbReference type="InterPro" id="IPR013785">
    <property type="entry name" value="Aldolase_TIM"/>
</dbReference>
<sequence length="262" mass="29040">MSVLAEICREKLDYVQRMQHLIPDVVMSERAKIQSVSRGFIHAIRQKKETGEPALIAEVKKASPSKGIIRSDFDPRKIAKIYESNGATCVSILTDQPYFKGSDEDFEAARSVIRLPCIRKDFMLTPYQIVESRALGADCILIIMAALDDKTAKMLYNLATDLGMDVLVEVHDEKELNRALELSPKMLGVNSRSLKTLEVSLDTAFALLEKIPSNIIRVAESGIHSHDDLKSLFAAGYNAFLVGESLMREADIGQAVKKLLGS</sequence>
<dbReference type="HAMAP" id="MF_00134_B">
    <property type="entry name" value="IGPS_B"/>
    <property type="match status" value="1"/>
</dbReference>
<dbReference type="GO" id="GO:0004640">
    <property type="term" value="F:phosphoribosylanthranilate isomerase activity"/>
    <property type="evidence" value="ECO:0007669"/>
    <property type="project" value="TreeGrafter"/>
</dbReference>
<evidence type="ECO:0000259" key="9">
    <source>
        <dbReference type="Pfam" id="PF00218"/>
    </source>
</evidence>
<proteinExistence type="inferred from homology"/>
<dbReference type="GO" id="GO:0004425">
    <property type="term" value="F:indole-3-glycerol-phosphate synthase activity"/>
    <property type="evidence" value="ECO:0007669"/>
    <property type="project" value="UniProtKB-UniRule"/>
</dbReference>
<gene>
    <name evidence="8" type="primary">trpC</name>
    <name evidence="10" type="ORF">DI586_07835</name>
</gene>
<evidence type="ECO:0000313" key="11">
    <source>
        <dbReference type="Proteomes" id="UP000249739"/>
    </source>
</evidence>
<dbReference type="SUPFAM" id="SSF51366">
    <property type="entry name" value="Ribulose-phoshate binding barrel"/>
    <property type="match status" value="1"/>
</dbReference>
<protein>
    <recommendedName>
        <fullName evidence="8">Indole-3-glycerol phosphate synthase</fullName>
        <shortName evidence="8">IGPS</shortName>
        <ecNumber evidence="8">4.1.1.48</ecNumber>
    </recommendedName>
</protein>